<dbReference type="GO" id="GO:0061630">
    <property type="term" value="F:ubiquitin protein ligase activity"/>
    <property type="evidence" value="ECO:0007669"/>
    <property type="project" value="UniProtKB-EC"/>
</dbReference>
<protein>
    <recommendedName>
        <fullName evidence="6">RBR-type E3 ubiquitin transferase</fullName>
        <ecNumber evidence="6">2.3.2.31</ecNumber>
    </recommendedName>
</protein>
<dbReference type="STRING" id="3076.A0A2P6TD51"/>
<evidence type="ECO:0000256" key="17">
    <source>
        <dbReference type="PROSITE-ProRule" id="PRU00175"/>
    </source>
</evidence>
<dbReference type="CDD" id="cd23820">
    <property type="entry name" value="RWD_RNF14"/>
    <property type="match status" value="1"/>
</dbReference>
<dbReference type="CDD" id="cd20341">
    <property type="entry name" value="BRcat_RBR_RNF14"/>
    <property type="match status" value="1"/>
</dbReference>
<evidence type="ECO:0000256" key="4">
    <source>
        <dbReference type="ARBA" id="ARBA00004906"/>
    </source>
</evidence>
<dbReference type="PROSITE" id="PS50908">
    <property type="entry name" value="RWD"/>
    <property type="match status" value="1"/>
</dbReference>
<keyword evidence="14" id="KW-1133">Transmembrane helix</keyword>
<comment type="pathway">
    <text evidence="4">Protein modification; protein ubiquitination.</text>
</comment>
<comment type="caution">
    <text evidence="22">The sequence shown here is derived from an EMBL/GenBank/DDBJ whole genome shotgun (WGS) entry which is preliminary data.</text>
</comment>
<sequence length="622" mass="66663">MGSAADDLLADWQQQVDEVQALEAIFGDDFRVLAADGLACSTAAQEDATGPTASQPLDATALAAAERPPCCSGEASSSSGGGGWALDCSLLVRLDLHSGSLRLRLPDAAGASRAAGGEAGCCGSSSSEPGDAGSDAHQPCSSGRGSAGSYAVQYLPPICMQLRLVPSYPSQQPPEVSLSALWLSTSQAAQLELQLAALWHEQGPGAPVCYSWADWLQSSALQHLGATDTLLLEGQPSSQLLLEGQPSSQLLGEQASSGSSAADADAAVGAAEEEESPEDRLLKLLRYNALEEHRTFAEGMHTCGVCLEEQRGTAFVRLDCRHAWCQGCLAAAARIHVAEGSIEQIKCPNPQCGAPLSPTVLQRVLSPDDFSRWEQLTLQRTLDTMPDAAYCPRCSTLSIEDEDSCAQCPKCLFVFCSLCNEGWHPGTQCVSAETKLAMLRRKMEGGSRAAIEDLRRQEQDLLSLAQIEKMAKKCPRCGMATQKAEGCNKMSCGGCGAYWCWRCGKEIDGYRHFRSGECILFDEAEILRWEAQWEEMQAAARVMAAGMRNEFVGETATRQGRRPRGCFCPNCGQLNHKMGNNNHMSCWSCTSHFCYLCRAVLRGKGAGGSHFGPRGCKQHSAD</sequence>
<dbReference type="SMART" id="SM00184">
    <property type="entry name" value="RING"/>
    <property type="match status" value="2"/>
</dbReference>
<evidence type="ECO:0000256" key="16">
    <source>
        <dbReference type="ARBA" id="ARBA00044508"/>
    </source>
</evidence>
<evidence type="ECO:0000256" key="3">
    <source>
        <dbReference type="ARBA" id="ARBA00004167"/>
    </source>
</evidence>
<evidence type="ECO:0000256" key="2">
    <source>
        <dbReference type="ARBA" id="ARBA00003976"/>
    </source>
</evidence>
<dbReference type="GO" id="GO:0031090">
    <property type="term" value="C:organelle membrane"/>
    <property type="evidence" value="ECO:0007669"/>
    <property type="project" value="UniProtKB-ARBA"/>
</dbReference>
<comment type="function">
    <text evidence="2">Might act as an E3 ubiquitin-protein ligase, or as part of E3 complex, which accepts ubiquitin from specific E2 ubiquitin-conjugating enzymes and then transfers it to substrates.</text>
</comment>
<evidence type="ECO:0000256" key="15">
    <source>
        <dbReference type="ARBA" id="ARBA00023136"/>
    </source>
</evidence>
<dbReference type="InterPro" id="IPR013083">
    <property type="entry name" value="Znf_RING/FYVE/PHD"/>
</dbReference>
<dbReference type="CDD" id="cd20354">
    <property type="entry name" value="Rcat_RBR_RNF14"/>
    <property type="match status" value="1"/>
</dbReference>
<comment type="subcellular location">
    <subcellularLocation>
        <location evidence="3">Membrane</location>
        <topology evidence="3">Single-pass membrane protein</topology>
    </subcellularLocation>
</comment>
<comment type="similarity">
    <text evidence="5">Belongs to the RBR family. Ariadne subfamily.</text>
</comment>
<dbReference type="AlphaFoldDB" id="A0A2P6TD51"/>
<evidence type="ECO:0000256" key="14">
    <source>
        <dbReference type="ARBA" id="ARBA00022989"/>
    </source>
</evidence>
<dbReference type="GO" id="GO:0016567">
    <property type="term" value="P:protein ubiquitination"/>
    <property type="evidence" value="ECO:0007669"/>
    <property type="project" value="InterPro"/>
</dbReference>
<dbReference type="Gene3D" id="3.30.40.10">
    <property type="entry name" value="Zinc/RING finger domain, C3HC4 (zinc finger)"/>
    <property type="match status" value="1"/>
</dbReference>
<evidence type="ECO:0000256" key="5">
    <source>
        <dbReference type="ARBA" id="ARBA00005884"/>
    </source>
</evidence>
<dbReference type="EMBL" id="LHPG02000023">
    <property type="protein sequence ID" value="PRW20570.1"/>
    <property type="molecule type" value="Genomic_DNA"/>
</dbReference>
<dbReference type="InterPro" id="IPR016135">
    <property type="entry name" value="UBQ-conjugating_enzyme/RWD"/>
</dbReference>
<proteinExistence type="inferred from homology"/>
<name>A0A2P6TD51_CHLSO</name>
<dbReference type="Pfam" id="PF26200">
    <property type="entry name" value="Rcat_RNF216"/>
    <property type="match status" value="1"/>
</dbReference>
<keyword evidence="13" id="KW-0862">Zinc</keyword>
<dbReference type="PANTHER" id="PTHR11685">
    <property type="entry name" value="RBR FAMILY RING FINGER AND IBR DOMAIN-CONTAINING"/>
    <property type="match status" value="1"/>
</dbReference>
<dbReference type="Gene3D" id="1.20.120.1750">
    <property type="match status" value="1"/>
</dbReference>
<dbReference type="OrthoDB" id="1431934at2759"/>
<evidence type="ECO:0000259" key="19">
    <source>
        <dbReference type="PROSITE" id="PS50089"/>
    </source>
</evidence>
<dbReference type="SMART" id="SM00591">
    <property type="entry name" value="RWD"/>
    <property type="match status" value="1"/>
</dbReference>
<dbReference type="Pfam" id="PF05773">
    <property type="entry name" value="RWD"/>
    <property type="match status" value="1"/>
</dbReference>
<evidence type="ECO:0000256" key="7">
    <source>
        <dbReference type="ARBA" id="ARBA00022679"/>
    </source>
</evidence>
<evidence type="ECO:0000256" key="12">
    <source>
        <dbReference type="ARBA" id="ARBA00022786"/>
    </source>
</evidence>
<organism evidence="22 23">
    <name type="scientific">Chlorella sorokiniana</name>
    <name type="common">Freshwater green alga</name>
    <dbReference type="NCBI Taxonomy" id="3076"/>
    <lineage>
        <taxon>Eukaryota</taxon>
        <taxon>Viridiplantae</taxon>
        <taxon>Chlorophyta</taxon>
        <taxon>core chlorophytes</taxon>
        <taxon>Trebouxiophyceae</taxon>
        <taxon>Chlorellales</taxon>
        <taxon>Chlorellaceae</taxon>
        <taxon>Chlorella clade</taxon>
        <taxon>Chlorella</taxon>
    </lineage>
</organism>
<dbReference type="InterPro" id="IPR031127">
    <property type="entry name" value="E3_UB_ligase_RBR"/>
</dbReference>
<dbReference type="Pfam" id="PF01485">
    <property type="entry name" value="IBR"/>
    <property type="match status" value="1"/>
</dbReference>
<keyword evidence="23" id="KW-1185">Reference proteome</keyword>
<dbReference type="InterPro" id="IPR044066">
    <property type="entry name" value="TRIAD_supradom"/>
</dbReference>
<keyword evidence="10" id="KW-0677">Repeat</keyword>
<feature type="domain" description="RING-type" evidence="21">
    <location>
        <begin position="299"/>
        <end position="522"/>
    </location>
</feature>
<dbReference type="GO" id="GO:0008270">
    <property type="term" value="F:zinc ion binding"/>
    <property type="evidence" value="ECO:0007669"/>
    <property type="project" value="UniProtKB-KW"/>
</dbReference>
<dbReference type="EC" id="2.3.2.31" evidence="6"/>
<dbReference type="InterPro" id="IPR047548">
    <property type="entry name" value="Rcat_RBR_RNF14"/>
</dbReference>
<evidence type="ECO:0000313" key="23">
    <source>
        <dbReference type="Proteomes" id="UP000239899"/>
    </source>
</evidence>
<reference evidence="22 23" key="1">
    <citation type="journal article" date="2018" name="Plant J.">
        <title>Genome sequences of Chlorella sorokiniana UTEX 1602 and Micractinium conductrix SAG 241.80: implications to maltose excretion by a green alga.</title>
        <authorList>
            <person name="Arriola M.B."/>
            <person name="Velmurugan N."/>
            <person name="Zhang Y."/>
            <person name="Plunkett M.H."/>
            <person name="Hondzo H."/>
            <person name="Barney B.M."/>
        </authorList>
    </citation>
    <scope>NUCLEOTIDE SEQUENCE [LARGE SCALE GENOMIC DNA]</scope>
    <source>
        <strain evidence="23">UTEX 1602</strain>
    </source>
</reference>
<comment type="catalytic activity">
    <reaction evidence="1">
        <text>[E2 ubiquitin-conjugating enzyme]-S-ubiquitinyl-L-cysteine + [acceptor protein]-L-lysine = [E2 ubiquitin-conjugating enzyme]-L-cysteine + [acceptor protein]-N(6)-ubiquitinyl-L-lysine.</text>
        <dbReference type="EC" id="2.3.2.31"/>
    </reaction>
</comment>
<keyword evidence="9" id="KW-0479">Metal-binding</keyword>
<accession>A0A2P6TD51</accession>
<dbReference type="Gene3D" id="3.10.110.10">
    <property type="entry name" value="Ubiquitin Conjugating Enzyme"/>
    <property type="match status" value="1"/>
</dbReference>
<dbReference type="Proteomes" id="UP000239899">
    <property type="component" value="Unassembled WGS sequence"/>
</dbReference>
<evidence type="ECO:0000256" key="1">
    <source>
        <dbReference type="ARBA" id="ARBA00001798"/>
    </source>
</evidence>
<dbReference type="PROSITE" id="PS50089">
    <property type="entry name" value="ZF_RING_2"/>
    <property type="match status" value="1"/>
</dbReference>
<dbReference type="GO" id="GO:0016874">
    <property type="term" value="F:ligase activity"/>
    <property type="evidence" value="ECO:0007669"/>
    <property type="project" value="UniProtKB-KW"/>
</dbReference>
<dbReference type="InterPro" id="IPR001841">
    <property type="entry name" value="Znf_RING"/>
</dbReference>
<dbReference type="GO" id="GO:0005737">
    <property type="term" value="C:cytoplasm"/>
    <property type="evidence" value="ECO:0007669"/>
    <property type="project" value="UniProtKB-ARBA"/>
</dbReference>
<keyword evidence="15" id="KW-0472">Membrane</keyword>
<feature type="domain" description="RWD" evidence="20">
    <location>
        <begin position="17"/>
        <end position="223"/>
    </location>
</feature>
<gene>
    <name evidence="22" type="ORF">C2E21_8884</name>
</gene>
<dbReference type="PROSITE" id="PS51873">
    <property type="entry name" value="TRIAD"/>
    <property type="match status" value="1"/>
</dbReference>
<evidence type="ECO:0000256" key="11">
    <source>
        <dbReference type="ARBA" id="ARBA00022771"/>
    </source>
</evidence>
<dbReference type="SUPFAM" id="SSF57850">
    <property type="entry name" value="RING/U-box"/>
    <property type="match status" value="4"/>
</dbReference>
<evidence type="ECO:0000256" key="9">
    <source>
        <dbReference type="ARBA" id="ARBA00022723"/>
    </source>
</evidence>
<dbReference type="FunFam" id="3.30.40.10:FF:000051">
    <property type="entry name" value="RBR-type E3 ubiquitin transferase"/>
    <property type="match status" value="1"/>
</dbReference>
<feature type="domain" description="RING-type" evidence="19">
    <location>
        <begin position="303"/>
        <end position="348"/>
    </location>
</feature>
<evidence type="ECO:0000256" key="18">
    <source>
        <dbReference type="SAM" id="MobiDB-lite"/>
    </source>
</evidence>
<evidence type="ECO:0000259" key="21">
    <source>
        <dbReference type="PROSITE" id="PS51873"/>
    </source>
</evidence>
<dbReference type="SMART" id="SM00647">
    <property type="entry name" value="IBR"/>
    <property type="match status" value="2"/>
</dbReference>
<evidence type="ECO:0000259" key="20">
    <source>
        <dbReference type="PROSITE" id="PS50908"/>
    </source>
</evidence>
<dbReference type="InterPro" id="IPR006575">
    <property type="entry name" value="RWD_dom"/>
</dbReference>
<evidence type="ECO:0000313" key="22">
    <source>
        <dbReference type="EMBL" id="PRW20570.1"/>
    </source>
</evidence>
<feature type="region of interest" description="Disordered" evidence="18">
    <location>
        <begin position="120"/>
        <end position="140"/>
    </location>
</feature>
<dbReference type="SUPFAM" id="SSF54495">
    <property type="entry name" value="UBC-like"/>
    <property type="match status" value="1"/>
</dbReference>
<evidence type="ECO:0000256" key="13">
    <source>
        <dbReference type="ARBA" id="ARBA00022833"/>
    </source>
</evidence>
<evidence type="ECO:0000256" key="10">
    <source>
        <dbReference type="ARBA" id="ARBA00022737"/>
    </source>
</evidence>
<comment type="similarity">
    <text evidence="16">Belongs to the RBR family. RNF14 subfamily.</text>
</comment>
<keyword evidence="12" id="KW-0833">Ubl conjugation pathway</keyword>
<keyword evidence="11 17" id="KW-0863">Zinc-finger</keyword>
<dbReference type="InterPro" id="IPR002867">
    <property type="entry name" value="IBR_dom"/>
</dbReference>
<evidence type="ECO:0000256" key="6">
    <source>
        <dbReference type="ARBA" id="ARBA00012251"/>
    </source>
</evidence>
<keyword evidence="7" id="KW-0808">Transferase</keyword>
<keyword evidence="8" id="KW-0812">Transmembrane</keyword>
<evidence type="ECO:0000256" key="8">
    <source>
        <dbReference type="ARBA" id="ARBA00022692"/>
    </source>
</evidence>